<gene>
    <name evidence="11 12" type="primary">crcB</name>
    <name evidence="11" type="synonym">fluC</name>
    <name evidence="13" type="ORF">RN605_05080</name>
    <name evidence="12" type="ORF">RN608_11780</name>
</gene>
<feature type="transmembrane region" description="Helical" evidence="11">
    <location>
        <begin position="34"/>
        <end position="56"/>
    </location>
</feature>
<accession>A0AA96EVK9</accession>
<evidence type="ECO:0000313" key="12">
    <source>
        <dbReference type="EMBL" id="WNM18682.1"/>
    </source>
</evidence>
<evidence type="ECO:0000256" key="8">
    <source>
        <dbReference type="ARBA" id="ARBA00023303"/>
    </source>
</evidence>
<evidence type="ECO:0000256" key="7">
    <source>
        <dbReference type="ARBA" id="ARBA00023136"/>
    </source>
</evidence>
<dbReference type="RefSeq" id="WP_313322787.1">
    <property type="nucleotide sequence ID" value="NZ_CP134878.1"/>
</dbReference>
<keyword evidence="6 11" id="KW-0406">Ion transport</keyword>
<feature type="transmembrane region" description="Helical" evidence="11">
    <location>
        <begin position="5"/>
        <end position="22"/>
    </location>
</feature>
<dbReference type="Proteomes" id="UP001304515">
    <property type="component" value="Chromosome"/>
</dbReference>
<reference evidence="12 14" key="1">
    <citation type="submission" date="2023-09" db="EMBL/GenBank/DDBJ databases">
        <title>Flavobacterium sp. a novel bacteria isolate from Pepper rhizosphere.</title>
        <authorList>
            <person name="Peng Y."/>
            <person name="Lee J."/>
        </authorList>
    </citation>
    <scope>NUCLEOTIDE SEQUENCE</scope>
    <source>
        <strain evidence="12">PMR2A8</strain>
        <strain evidence="13 14">PMTSA4</strain>
    </source>
</reference>
<comment type="similarity">
    <text evidence="9 11">Belongs to the fluoride channel Fluc/FEX (TC 1.A.43) family.</text>
</comment>
<keyword evidence="3" id="KW-0997">Cell inner membrane</keyword>
<name>A0AA96EVK9_9FLAO</name>
<evidence type="ECO:0000256" key="1">
    <source>
        <dbReference type="ARBA" id="ARBA00004651"/>
    </source>
</evidence>
<proteinExistence type="inferred from homology"/>
<dbReference type="HAMAP" id="MF_00454">
    <property type="entry name" value="FluC"/>
    <property type="match status" value="1"/>
</dbReference>
<organism evidence="12">
    <name type="scientific">Flavobacterium capsici</name>
    <dbReference type="NCBI Taxonomy" id="3075618"/>
    <lineage>
        <taxon>Bacteria</taxon>
        <taxon>Pseudomonadati</taxon>
        <taxon>Bacteroidota</taxon>
        <taxon>Flavobacteriia</taxon>
        <taxon>Flavobacteriales</taxon>
        <taxon>Flavobacteriaceae</taxon>
        <taxon>Flavobacterium</taxon>
    </lineage>
</organism>
<protein>
    <recommendedName>
        <fullName evidence="11">Fluoride-specific ion channel FluC</fullName>
    </recommendedName>
</protein>
<keyword evidence="5 11" id="KW-1133">Transmembrane helix</keyword>
<dbReference type="AlphaFoldDB" id="A0AA96EVK9"/>
<feature type="transmembrane region" description="Helical" evidence="11">
    <location>
        <begin position="98"/>
        <end position="119"/>
    </location>
</feature>
<dbReference type="NCBIfam" id="TIGR00494">
    <property type="entry name" value="crcB"/>
    <property type="match status" value="1"/>
</dbReference>
<feature type="binding site" evidence="11">
    <location>
        <position position="76"/>
    </location>
    <ligand>
        <name>Na(+)</name>
        <dbReference type="ChEBI" id="CHEBI:29101"/>
        <note>structural</note>
    </ligand>
</feature>
<evidence type="ECO:0000256" key="5">
    <source>
        <dbReference type="ARBA" id="ARBA00022989"/>
    </source>
</evidence>
<keyword evidence="8 11" id="KW-0407">Ion channel</keyword>
<evidence type="ECO:0000256" key="11">
    <source>
        <dbReference type="HAMAP-Rule" id="MF_00454"/>
    </source>
</evidence>
<dbReference type="PANTHER" id="PTHR28259:SF1">
    <property type="entry name" value="FLUORIDE EXPORT PROTEIN 1-RELATED"/>
    <property type="match status" value="1"/>
</dbReference>
<keyword evidence="2 11" id="KW-1003">Cell membrane</keyword>
<feature type="binding site" evidence="11">
    <location>
        <position position="79"/>
    </location>
    <ligand>
        <name>Na(+)</name>
        <dbReference type="ChEBI" id="CHEBI:29101"/>
        <note>structural</note>
    </ligand>
</feature>
<evidence type="ECO:0000256" key="3">
    <source>
        <dbReference type="ARBA" id="ARBA00022519"/>
    </source>
</evidence>
<comment type="subcellular location">
    <subcellularLocation>
        <location evidence="1 11">Cell membrane</location>
        <topology evidence="1 11">Multi-pass membrane protein</topology>
    </subcellularLocation>
</comment>
<evidence type="ECO:0000313" key="14">
    <source>
        <dbReference type="Proteomes" id="UP001304515"/>
    </source>
</evidence>
<evidence type="ECO:0000256" key="9">
    <source>
        <dbReference type="ARBA" id="ARBA00035120"/>
    </source>
</evidence>
<dbReference type="Pfam" id="PF02537">
    <property type="entry name" value="CRCB"/>
    <property type="match status" value="1"/>
</dbReference>
<keyword evidence="7 11" id="KW-0472">Membrane</keyword>
<evidence type="ECO:0000256" key="2">
    <source>
        <dbReference type="ARBA" id="ARBA00022475"/>
    </source>
</evidence>
<evidence type="ECO:0000313" key="13">
    <source>
        <dbReference type="EMBL" id="WNM22733.1"/>
    </source>
</evidence>
<dbReference type="GO" id="GO:0005886">
    <property type="term" value="C:plasma membrane"/>
    <property type="evidence" value="ECO:0007669"/>
    <property type="project" value="UniProtKB-SubCell"/>
</dbReference>
<dbReference type="InterPro" id="IPR003691">
    <property type="entry name" value="FluC"/>
</dbReference>
<keyword evidence="11" id="KW-0915">Sodium</keyword>
<dbReference type="GO" id="GO:0062054">
    <property type="term" value="F:fluoride channel activity"/>
    <property type="evidence" value="ECO:0007669"/>
    <property type="project" value="UniProtKB-UniRule"/>
</dbReference>
<dbReference type="KEGG" id="fcj:RN605_05080"/>
<dbReference type="PANTHER" id="PTHR28259">
    <property type="entry name" value="FLUORIDE EXPORT PROTEIN 1-RELATED"/>
    <property type="match status" value="1"/>
</dbReference>
<comment type="function">
    <text evidence="11">Fluoride-specific ion channel. Important for reducing fluoride concentration in the cell, thus reducing its toxicity.</text>
</comment>
<dbReference type="GO" id="GO:0140114">
    <property type="term" value="P:cellular detoxification of fluoride"/>
    <property type="evidence" value="ECO:0007669"/>
    <property type="project" value="UniProtKB-UniRule"/>
</dbReference>
<feature type="transmembrane region" description="Helical" evidence="11">
    <location>
        <begin position="68"/>
        <end position="86"/>
    </location>
</feature>
<keyword evidence="4 11" id="KW-0812">Transmembrane</keyword>
<keyword evidence="11" id="KW-0813">Transport</keyword>
<sequence>MLKTILYIAIGGAIGSVLRYLTNVLVSKFWMNAFPLATFIVNIIGCFLIGLFVGYLEKNQFTNDSLKWFLITGFCGGFTTFSAFSIENQFLFQNNNTLLAFAYIGLSVFLGILAVWFGLSIAK</sequence>
<keyword evidence="11" id="KW-0479">Metal-binding</keyword>
<keyword evidence="14" id="KW-1185">Reference proteome</keyword>
<comment type="activity regulation">
    <text evidence="11">Na(+) is not transported, but it plays an essential structural role and its presence is essential for fluoride channel function.</text>
</comment>
<accession>A0AA96F457</accession>
<evidence type="ECO:0000256" key="10">
    <source>
        <dbReference type="ARBA" id="ARBA00035585"/>
    </source>
</evidence>
<evidence type="ECO:0000256" key="4">
    <source>
        <dbReference type="ARBA" id="ARBA00022692"/>
    </source>
</evidence>
<dbReference type="GO" id="GO:0046872">
    <property type="term" value="F:metal ion binding"/>
    <property type="evidence" value="ECO:0007669"/>
    <property type="project" value="UniProtKB-KW"/>
</dbReference>
<evidence type="ECO:0000256" key="6">
    <source>
        <dbReference type="ARBA" id="ARBA00023065"/>
    </source>
</evidence>
<dbReference type="EMBL" id="CP134890">
    <property type="protein sequence ID" value="WNM22733.1"/>
    <property type="molecule type" value="Genomic_DNA"/>
</dbReference>
<comment type="catalytic activity">
    <reaction evidence="10">
        <text>fluoride(in) = fluoride(out)</text>
        <dbReference type="Rhea" id="RHEA:76159"/>
        <dbReference type="ChEBI" id="CHEBI:17051"/>
    </reaction>
    <physiologicalReaction direction="left-to-right" evidence="10">
        <dbReference type="Rhea" id="RHEA:76160"/>
    </physiologicalReaction>
</comment>
<dbReference type="EMBL" id="CP134878">
    <property type="protein sequence ID" value="WNM18682.1"/>
    <property type="molecule type" value="Genomic_DNA"/>
</dbReference>